<name>A0A8D8PIM6_CULPI</name>
<evidence type="ECO:0000313" key="1">
    <source>
        <dbReference type="EMBL" id="CAG6603381.1"/>
    </source>
</evidence>
<dbReference type="EMBL" id="HBUE01351190">
    <property type="protein sequence ID" value="CAG6603381.1"/>
    <property type="molecule type" value="Transcribed_RNA"/>
</dbReference>
<organism evidence="1">
    <name type="scientific">Culex pipiens</name>
    <name type="common">House mosquito</name>
    <dbReference type="NCBI Taxonomy" id="7175"/>
    <lineage>
        <taxon>Eukaryota</taxon>
        <taxon>Metazoa</taxon>
        <taxon>Ecdysozoa</taxon>
        <taxon>Arthropoda</taxon>
        <taxon>Hexapoda</taxon>
        <taxon>Insecta</taxon>
        <taxon>Pterygota</taxon>
        <taxon>Neoptera</taxon>
        <taxon>Endopterygota</taxon>
        <taxon>Diptera</taxon>
        <taxon>Nematocera</taxon>
        <taxon>Culicoidea</taxon>
        <taxon>Culicidae</taxon>
        <taxon>Culicinae</taxon>
        <taxon>Culicini</taxon>
        <taxon>Culex</taxon>
        <taxon>Culex</taxon>
    </lineage>
</organism>
<protein>
    <submittedName>
        <fullName evidence="1">(northern house mosquito) hypothetical protein</fullName>
    </submittedName>
</protein>
<dbReference type="AlphaFoldDB" id="A0A8D8PIM6"/>
<reference evidence="1" key="1">
    <citation type="submission" date="2021-05" db="EMBL/GenBank/DDBJ databases">
        <authorList>
            <person name="Alioto T."/>
            <person name="Alioto T."/>
            <person name="Gomez Garrido J."/>
        </authorList>
    </citation>
    <scope>NUCLEOTIDE SEQUENCE</scope>
</reference>
<accession>A0A8D8PIM6</accession>
<proteinExistence type="predicted"/>
<sequence>MTSFALFRAVRSRGCLQLRRLPDSLLPRHRLHIAITVKNSLLASLQLHVDHPLLPLLWCHAIMPLAILHEVPHNLIIPQHFAVRLLLLQHQLTPGPGHCFSLIRRFLTLRRFFHHLRP</sequence>
<dbReference type="EMBL" id="HBUE01244090">
    <property type="protein sequence ID" value="CAG6551087.1"/>
    <property type="molecule type" value="Transcribed_RNA"/>
</dbReference>